<evidence type="ECO:0000256" key="7">
    <source>
        <dbReference type="ARBA" id="ARBA00022771"/>
    </source>
</evidence>
<protein>
    <recommendedName>
        <fullName evidence="3">RBR-type E3 ubiquitin transferase</fullName>
        <ecNumber evidence="3">2.3.2.31</ecNumber>
    </recommendedName>
</protein>
<evidence type="ECO:0000256" key="4">
    <source>
        <dbReference type="ARBA" id="ARBA00022679"/>
    </source>
</evidence>
<keyword evidence="4" id="KW-0808">Transferase</keyword>
<dbReference type="InterPro" id="IPR031127">
    <property type="entry name" value="E3_UB_ligase_RBR"/>
</dbReference>
<dbReference type="EC" id="2.3.2.31" evidence="3"/>
<dbReference type="InterPro" id="IPR002867">
    <property type="entry name" value="IBR_dom"/>
</dbReference>
<keyword evidence="6" id="KW-0677">Repeat</keyword>
<keyword evidence="7" id="KW-0863">Zinc-finger</keyword>
<accession>A0AAV7HAU7</accession>
<sequence>MVSHYSKTKGETHRFCSACLEYLIYLHGYPATCAFCGESLIDEDYWQVLSPSLKELVSMLKEEKSIPSKEKAYCANQRCSALHSKAEARLPEEELSKLDYDASGLAECKKCKQRFCLNCHVPWHDFMSCEDYKKSDLAREREVDDKRLFRLAERNLWIRCNECERIIELYGICKNVHCRHISFVS</sequence>
<dbReference type="Pfam" id="PF01485">
    <property type="entry name" value="IBR"/>
    <property type="match status" value="1"/>
</dbReference>
<organism evidence="11 12">
    <name type="scientific">Dendrobium chrysotoxum</name>
    <name type="common">Orchid</name>
    <dbReference type="NCBI Taxonomy" id="161865"/>
    <lineage>
        <taxon>Eukaryota</taxon>
        <taxon>Viridiplantae</taxon>
        <taxon>Streptophyta</taxon>
        <taxon>Embryophyta</taxon>
        <taxon>Tracheophyta</taxon>
        <taxon>Spermatophyta</taxon>
        <taxon>Magnoliopsida</taxon>
        <taxon>Liliopsida</taxon>
        <taxon>Asparagales</taxon>
        <taxon>Orchidaceae</taxon>
        <taxon>Epidendroideae</taxon>
        <taxon>Malaxideae</taxon>
        <taxon>Dendrobiinae</taxon>
        <taxon>Dendrobium</taxon>
    </lineage>
</organism>
<proteinExistence type="predicted"/>
<dbReference type="PROSITE" id="PS51873">
    <property type="entry name" value="TRIAD"/>
    <property type="match status" value="1"/>
</dbReference>
<comment type="catalytic activity">
    <reaction evidence="1">
        <text>[E2 ubiquitin-conjugating enzyme]-S-ubiquitinyl-L-cysteine + [acceptor protein]-L-lysine = [E2 ubiquitin-conjugating enzyme]-L-cysteine + [acceptor protein]-N(6)-ubiquitinyl-L-lysine.</text>
        <dbReference type="EC" id="2.3.2.31"/>
    </reaction>
</comment>
<dbReference type="GO" id="GO:0016567">
    <property type="term" value="P:protein ubiquitination"/>
    <property type="evidence" value="ECO:0007669"/>
    <property type="project" value="InterPro"/>
</dbReference>
<evidence type="ECO:0000256" key="5">
    <source>
        <dbReference type="ARBA" id="ARBA00022723"/>
    </source>
</evidence>
<evidence type="ECO:0000313" key="11">
    <source>
        <dbReference type="EMBL" id="KAH0465711.1"/>
    </source>
</evidence>
<dbReference type="GO" id="GO:0008270">
    <property type="term" value="F:zinc ion binding"/>
    <property type="evidence" value="ECO:0007669"/>
    <property type="project" value="UniProtKB-KW"/>
</dbReference>
<dbReference type="Proteomes" id="UP000775213">
    <property type="component" value="Unassembled WGS sequence"/>
</dbReference>
<keyword evidence="5" id="KW-0479">Metal-binding</keyword>
<name>A0AAV7HAU7_DENCH</name>
<evidence type="ECO:0000256" key="8">
    <source>
        <dbReference type="ARBA" id="ARBA00022786"/>
    </source>
</evidence>
<evidence type="ECO:0000256" key="9">
    <source>
        <dbReference type="ARBA" id="ARBA00022833"/>
    </source>
</evidence>
<dbReference type="SMART" id="SM00647">
    <property type="entry name" value="IBR"/>
    <property type="match status" value="1"/>
</dbReference>
<gene>
    <name evidence="11" type="ORF">IEQ34_005814</name>
</gene>
<keyword evidence="9" id="KW-0862">Zinc</keyword>
<comment type="caution">
    <text evidence="11">The sequence shown here is derived from an EMBL/GenBank/DDBJ whole genome shotgun (WGS) entry which is preliminary data.</text>
</comment>
<evidence type="ECO:0000256" key="3">
    <source>
        <dbReference type="ARBA" id="ARBA00012251"/>
    </source>
</evidence>
<evidence type="ECO:0000259" key="10">
    <source>
        <dbReference type="PROSITE" id="PS51873"/>
    </source>
</evidence>
<keyword evidence="8" id="KW-0833">Ubl conjugation pathway</keyword>
<evidence type="ECO:0000256" key="6">
    <source>
        <dbReference type="ARBA" id="ARBA00022737"/>
    </source>
</evidence>
<dbReference type="PANTHER" id="PTHR11685">
    <property type="entry name" value="RBR FAMILY RING FINGER AND IBR DOMAIN-CONTAINING"/>
    <property type="match status" value="1"/>
</dbReference>
<keyword evidence="12" id="KW-1185">Reference proteome</keyword>
<dbReference type="EMBL" id="JAGFBR010000006">
    <property type="protein sequence ID" value="KAH0465711.1"/>
    <property type="molecule type" value="Genomic_DNA"/>
</dbReference>
<dbReference type="AlphaFoldDB" id="A0AAV7HAU7"/>
<evidence type="ECO:0000256" key="1">
    <source>
        <dbReference type="ARBA" id="ARBA00001798"/>
    </source>
</evidence>
<dbReference type="InterPro" id="IPR044066">
    <property type="entry name" value="TRIAD_supradom"/>
</dbReference>
<evidence type="ECO:0000256" key="2">
    <source>
        <dbReference type="ARBA" id="ARBA00001947"/>
    </source>
</evidence>
<reference evidence="11 12" key="1">
    <citation type="journal article" date="2021" name="Hortic Res">
        <title>Chromosome-scale assembly of the Dendrobium chrysotoxum genome enhances the understanding of orchid evolution.</title>
        <authorList>
            <person name="Zhang Y."/>
            <person name="Zhang G.Q."/>
            <person name="Zhang D."/>
            <person name="Liu X.D."/>
            <person name="Xu X.Y."/>
            <person name="Sun W.H."/>
            <person name="Yu X."/>
            <person name="Zhu X."/>
            <person name="Wang Z.W."/>
            <person name="Zhao X."/>
            <person name="Zhong W.Y."/>
            <person name="Chen H."/>
            <person name="Yin W.L."/>
            <person name="Huang T."/>
            <person name="Niu S.C."/>
            <person name="Liu Z.J."/>
        </authorList>
    </citation>
    <scope>NUCLEOTIDE SEQUENCE [LARGE SCALE GENOMIC DNA]</scope>
    <source>
        <strain evidence="11">Lindl</strain>
    </source>
</reference>
<evidence type="ECO:0000313" key="12">
    <source>
        <dbReference type="Proteomes" id="UP000775213"/>
    </source>
</evidence>
<dbReference type="GO" id="GO:0061630">
    <property type="term" value="F:ubiquitin protein ligase activity"/>
    <property type="evidence" value="ECO:0007669"/>
    <property type="project" value="UniProtKB-EC"/>
</dbReference>
<comment type="cofactor">
    <cofactor evidence="2">
        <name>Zn(2+)</name>
        <dbReference type="ChEBI" id="CHEBI:29105"/>
    </cofactor>
</comment>
<feature type="domain" description="RING-type" evidence="10">
    <location>
        <begin position="1"/>
        <end position="185"/>
    </location>
</feature>